<dbReference type="Gene3D" id="3.40.50.80">
    <property type="entry name" value="Nucleotide-binding domain of ferredoxin-NADP reductase (FNR) module"/>
    <property type="match status" value="1"/>
</dbReference>
<evidence type="ECO:0000256" key="4">
    <source>
        <dbReference type="ARBA" id="ARBA00022989"/>
    </source>
</evidence>
<dbReference type="Pfam" id="PF08030">
    <property type="entry name" value="NAD_binding_6"/>
    <property type="match status" value="1"/>
</dbReference>
<dbReference type="PANTHER" id="PTHR11972:SF153">
    <property type="entry name" value="SUPEROXIDE-GENERATING NADPH OXIDASE HEAVY CHAIN SUBUNIT A"/>
    <property type="match status" value="1"/>
</dbReference>
<dbReference type="EMBL" id="JBEFKJ010000006">
    <property type="protein sequence ID" value="KAL2045777.1"/>
    <property type="molecule type" value="Genomic_DNA"/>
</dbReference>
<keyword evidence="6" id="KW-0813">Transport</keyword>
<feature type="domain" description="FAD-binding 8" evidence="10">
    <location>
        <begin position="280"/>
        <end position="399"/>
    </location>
</feature>
<comment type="caution">
    <text evidence="12">The sequence shown here is derived from an EMBL/GenBank/DDBJ whole genome shotgun (WGS) entry which is preliminary data.</text>
</comment>
<keyword evidence="13" id="KW-1185">Reference proteome</keyword>
<name>A0ABR4AJ30_9LECA</name>
<evidence type="ECO:0008006" key="14">
    <source>
        <dbReference type="Google" id="ProtNLM"/>
    </source>
</evidence>
<dbReference type="Pfam" id="PF08022">
    <property type="entry name" value="FAD_binding_8"/>
    <property type="match status" value="1"/>
</dbReference>
<dbReference type="InterPro" id="IPR039261">
    <property type="entry name" value="FNR_nucleotide-bd"/>
</dbReference>
<feature type="transmembrane region" description="Helical" evidence="8">
    <location>
        <begin position="55"/>
        <end position="77"/>
    </location>
</feature>
<evidence type="ECO:0000313" key="12">
    <source>
        <dbReference type="EMBL" id="KAL2045777.1"/>
    </source>
</evidence>
<reference evidence="12 13" key="1">
    <citation type="submission" date="2024-09" db="EMBL/GenBank/DDBJ databases">
        <title>Rethinking Asexuality: The Enigmatic Case of Functional Sexual Genes in Lepraria (Stereocaulaceae).</title>
        <authorList>
            <person name="Doellman M."/>
            <person name="Sun Y."/>
            <person name="Barcenas-Pena A."/>
            <person name="Lumbsch H.T."/>
            <person name="Grewe F."/>
        </authorList>
    </citation>
    <scope>NUCLEOTIDE SEQUENCE [LARGE SCALE GENOMIC DNA]</scope>
    <source>
        <strain evidence="12 13">Mercado 3170</strain>
    </source>
</reference>
<keyword evidence="5" id="KW-0560">Oxidoreductase</keyword>
<feature type="transmembrane region" description="Helical" evidence="8">
    <location>
        <begin position="97"/>
        <end position="121"/>
    </location>
</feature>
<evidence type="ECO:0000259" key="11">
    <source>
        <dbReference type="Pfam" id="PF08030"/>
    </source>
</evidence>
<evidence type="ECO:0000256" key="7">
    <source>
        <dbReference type="ARBA" id="ARBA00023136"/>
    </source>
</evidence>
<dbReference type="SUPFAM" id="SSF63380">
    <property type="entry name" value="Riboflavin synthase domain-like"/>
    <property type="match status" value="1"/>
</dbReference>
<dbReference type="InterPro" id="IPR013112">
    <property type="entry name" value="FAD-bd_8"/>
</dbReference>
<evidence type="ECO:0000259" key="9">
    <source>
        <dbReference type="Pfam" id="PF01794"/>
    </source>
</evidence>
<dbReference type="InterPro" id="IPR050369">
    <property type="entry name" value="RBOH/FRE"/>
</dbReference>
<protein>
    <recommendedName>
        <fullName evidence="14">FAD-binding FR-type domain-containing protein</fullName>
    </recommendedName>
</protein>
<gene>
    <name evidence="12" type="ORF">N7G274_002208</name>
</gene>
<evidence type="ECO:0000313" key="13">
    <source>
        <dbReference type="Proteomes" id="UP001590950"/>
    </source>
</evidence>
<organism evidence="12 13">
    <name type="scientific">Stereocaulon virgatum</name>
    <dbReference type="NCBI Taxonomy" id="373712"/>
    <lineage>
        <taxon>Eukaryota</taxon>
        <taxon>Fungi</taxon>
        <taxon>Dikarya</taxon>
        <taxon>Ascomycota</taxon>
        <taxon>Pezizomycotina</taxon>
        <taxon>Lecanoromycetes</taxon>
        <taxon>OSLEUM clade</taxon>
        <taxon>Lecanoromycetidae</taxon>
        <taxon>Lecanorales</taxon>
        <taxon>Lecanorineae</taxon>
        <taxon>Stereocaulaceae</taxon>
        <taxon>Stereocaulon</taxon>
    </lineage>
</organism>
<proteinExistence type="predicted"/>
<keyword evidence="6" id="KW-0406">Ion transport</keyword>
<comment type="subcellular location">
    <subcellularLocation>
        <location evidence="1">Membrane</location>
        <topology evidence="1">Multi-pass membrane protein</topology>
    </subcellularLocation>
</comment>
<feature type="transmembrane region" description="Helical" evidence="8">
    <location>
        <begin position="218"/>
        <end position="237"/>
    </location>
</feature>
<keyword evidence="3" id="KW-0249">Electron transport</keyword>
<keyword evidence="7 8" id="KW-0472">Membrane</keyword>
<dbReference type="InterPro" id="IPR017938">
    <property type="entry name" value="Riboflavin_synthase-like_b-brl"/>
</dbReference>
<evidence type="ECO:0000256" key="6">
    <source>
        <dbReference type="ARBA" id="ARBA00023065"/>
    </source>
</evidence>
<feature type="domain" description="Ferric reductase NAD binding" evidence="11">
    <location>
        <begin position="408"/>
        <end position="494"/>
    </location>
</feature>
<dbReference type="InterPro" id="IPR013121">
    <property type="entry name" value="Fe_red_NAD-bd_6"/>
</dbReference>
<dbReference type="Proteomes" id="UP001590950">
    <property type="component" value="Unassembled WGS sequence"/>
</dbReference>
<dbReference type="CDD" id="cd06186">
    <property type="entry name" value="NOX_Duox_like_FAD_NADP"/>
    <property type="match status" value="1"/>
</dbReference>
<evidence type="ECO:0000256" key="3">
    <source>
        <dbReference type="ARBA" id="ARBA00022982"/>
    </source>
</evidence>
<feature type="domain" description="Ferric oxidoreductase" evidence="9">
    <location>
        <begin position="117"/>
        <end position="227"/>
    </location>
</feature>
<accession>A0ABR4AJ30</accession>
<feature type="transmembrane region" description="Helical" evidence="8">
    <location>
        <begin position="141"/>
        <end position="166"/>
    </location>
</feature>
<keyword evidence="2 8" id="KW-0812">Transmembrane</keyword>
<evidence type="ECO:0000259" key="10">
    <source>
        <dbReference type="Pfam" id="PF08022"/>
    </source>
</evidence>
<evidence type="ECO:0000256" key="5">
    <source>
        <dbReference type="ARBA" id="ARBA00023002"/>
    </source>
</evidence>
<feature type="transmembrane region" description="Helical" evidence="8">
    <location>
        <begin position="243"/>
        <end position="264"/>
    </location>
</feature>
<sequence>MSTHSYISGADSEELVVPPPMMALAASKMQISSMIQRTLWKTGLKTWYTPTNSRFLMLFLFGLIHASVFLHGFFYYTTDNFVTARSALGPTFTTASAAGLVLHLDLVTLMLSACRTLVSLLRQTPLNSLLDISSKISLHKLTAWSVLCFAVIHTIAHICNFAYLAAQEGQGFKGFLLLNLATGPGMSGYLMLALLMLVAITSLEAFRRADFNRFWITHHLYVVFFALWSIHGTFCMFKTDGPLACAGLGTFWQYWICGGIFYLIDKTLSEWRGRHQSFILKVIQHPSNVLEMQVKKGKTLVKVGQYVYLCCPEVAICQDRPLALTSAPEEEYLSVHIECSNACTQSLAAALGCKFEQQIDKRAPCASAVVGIDYQPRRLDVAPTIRRLLPSVFIDGPFGGISTDIFQFESVILAAIGDRIEPFASILKSIWYRMNYPSQKCCIRKVYFLWACNDFCQCEWFISLLMAIEAQDLDNNIEIYTYVTSTCISKDAMTAFRTPTKLGLPDWGAILNLSCQTYGPKQTCFVVNKLDRMGLECTVL</sequence>
<keyword evidence="4 8" id="KW-1133">Transmembrane helix</keyword>
<feature type="transmembrane region" description="Helical" evidence="8">
    <location>
        <begin position="186"/>
        <end position="206"/>
    </location>
</feature>
<dbReference type="PANTHER" id="PTHR11972">
    <property type="entry name" value="NADPH OXIDASE"/>
    <property type="match status" value="1"/>
</dbReference>
<evidence type="ECO:0000256" key="1">
    <source>
        <dbReference type="ARBA" id="ARBA00004141"/>
    </source>
</evidence>
<dbReference type="Pfam" id="PF01794">
    <property type="entry name" value="Ferric_reduct"/>
    <property type="match status" value="1"/>
</dbReference>
<dbReference type="InterPro" id="IPR013130">
    <property type="entry name" value="Fe3_Rdtase_TM_dom"/>
</dbReference>
<evidence type="ECO:0000256" key="2">
    <source>
        <dbReference type="ARBA" id="ARBA00022692"/>
    </source>
</evidence>
<evidence type="ECO:0000256" key="8">
    <source>
        <dbReference type="SAM" id="Phobius"/>
    </source>
</evidence>